<dbReference type="AlphaFoldDB" id="A0A0E9WAR2"/>
<reference evidence="1" key="2">
    <citation type="journal article" date="2015" name="Fish Shellfish Immunol.">
        <title>Early steps in the European eel (Anguilla anguilla)-Vibrio vulnificus interaction in the gills: Role of the RtxA13 toxin.</title>
        <authorList>
            <person name="Callol A."/>
            <person name="Pajuelo D."/>
            <person name="Ebbesson L."/>
            <person name="Teles M."/>
            <person name="MacKenzie S."/>
            <person name="Amaro C."/>
        </authorList>
    </citation>
    <scope>NUCLEOTIDE SEQUENCE</scope>
</reference>
<name>A0A0E9WAR2_ANGAN</name>
<organism evidence="1">
    <name type="scientific">Anguilla anguilla</name>
    <name type="common">European freshwater eel</name>
    <name type="synonym">Muraena anguilla</name>
    <dbReference type="NCBI Taxonomy" id="7936"/>
    <lineage>
        <taxon>Eukaryota</taxon>
        <taxon>Metazoa</taxon>
        <taxon>Chordata</taxon>
        <taxon>Craniata</taxon>
        <taxon>Vertebrata</taxon>
        <taxon>Euteleostomi</taxon>
        <taxon>Actinopterygii</taxon>
        <taxon>Neopterygii</taxon>
        <taxon>Teleostei</taxon>
        <taxon>Anguilliformes</taxon>
        <taxon>Anguillidae</taxon>
        <taxon>Anguilla</taxon>
    </lineage>
</organism>
<sequence length="35" mass="3842">MKNGKAIQARQRGKKILAFLCSHCHLSPSRALCSS</sequence>
<proteinExistence type="predicted"/>
<dbReference type="EMBL" id="GBXM01021098">
    <property type="protein sequence ID" value="JAH87479.1"/>
    <property type="molecule type" value="Transcribed_RNA"/>
</dbReference>
<protein>
    <submittedName>
        <fullName evidence="1">Uncharacterized protein</fullName>
    </submittedName>
</protein>
<accession>A0A0E9WAR2</accession>
<reference evidence="1" key="1">
    <citation type="submission" date="2014-11" db="EMBL/GenBank/DDBJ databases">
        <authorList>
            <person name="Amaro Gonzalez C."/>
        </authorList>
    </citation>
    <scope>NUCLEOTIDE SEQUENCE</scope>
</reference>
<evidence type="ECO:0000313" key="1">
    <source>
        <dbReference type="EMBL" id="JAH87479.1"/>
    </source>
</evidence>